<dbReference type="Proteomes" id="UP000243542">
    <property type="component" value="Unassembled WGS sequence"/>
</dbReference>
<keyword evidence="1" id="KW-0560">Oxidoreductase</keyword>
<dbReference type="PANTHER" id="PTHR30466">
    <property type="entry name" value="FLAVIN REDUCTASE"/>
    <property type="match status" value="1"/>
</dbReference>
<dbReference type="Pfam" id="PF01613">
    <property type="entry name" value="Flavin_Reduct"/>
    <property type="match status" value="1"/>
</dbReference>
<dbReference type="PANTHER" id="PTHR30466:SF1">
    <property type="entry name" value="FMN REDUCTASE (NADH) RUTF"/>
    <property type="match status" value="1"/>
</dbReference>
<protein>
    <submittedName>
        <fullName evidence="4">Flavin reductase (DIM6/NTAB) family NADH-FMN oxidoreductase RutF</fullName>
    </submittedName>
</protein>
<dbReference type="GO" id="GO:0010181">
    <property type="term" value="F:FMN binding"/>
    <property type="evidence" value="ECO:0007669"/>
    <property type="project" value="InterPro"/>
</dbReference>
<dbReference type="GO" id="GO:0042602">
    <property type="term" value="F:riboflavin reductase (NADPH) activity"/>
    <property type="evidence" value="ECO:0007669"/>
    <property type="project" value="TreeGrafter"/>
</dbReference>
<accession>A0A2A9FDE9</accession>
<dbReference type="EMBL" id="PDJK01000002">
    <property type="protein sequence ID" value="PFG49198.1"/>
    <property type="molecule type" value="Genomic_DNA"/>
</dbReference>
<sequence>MPTATSPVHTPQTDGPTSAVDPRALRRCFGRFTTGVTVISYHVGDQIRGATVNSFTSVSLDPPLVLVSLARSTQACGAVADLPFAINVLRADQPDVAMQFAGRTRPGLRIAWDLPAGEDEPPTLADAVAVFRCRPWRRYDGGDHVLQLGEITGFEDRAGEPLVFGDGRFVSTGLPLLDGPMVFSLDGPPSPGWVGAAQRFHAMPEH</sequence>
<organism evidence="4 5">
    <name type="scientific">Amycolatopsis sulphurea</name>
    <dbReference type="NCBI Taxonomy" id="76022"/>
    <lineage>
        <taxon>Bacteria</taxon>
        <taxon>Bacillati</taxon>
        <taxon>Actinomycetota</taxon>
        <taxon>Actinomycetes</taxon>
        <taxon>Pseudonocardiales</taxon>
        <taxon>Pseudonocardiaceae</taxon>
        <taxon>Amycolatopsis</taxon>
    </lineage>
</organism>
<evidence type="ECO:0000259" key="3">
    <source>
        <dbReference type="SMART" id="SM00903"/>
    </source>
</evidence>
<keyword evidence="5" id="KW-1185">Reference proteome</keyword>
<feature type="domain" description="Flavin reductase like" evidence="3">
    <location>
        <begin position="29"/>
        <end position="171"/>
    </location>
</feature>
<feature type="region of interest" description="Disordered" evidence="2">
    <location>
        <begin position="1"/>
        <end position="21"/>
    </location>
</feature>
<evidence type="ECO:0000313" key="4">
    <source>
        <dbReference type="EMBL" id="PFG49198.1"/>
    </source>
</evidence>
<gene>
    <name evidence="4" type="ORF">ATK36_4337</name>
</gene>
<dbReference type="RefSeq" id="WP_098513143.1">
    <property type="nucleotide sequence ID" value="NZ_JBIAKZ010000001.1"/>
</dbReference>
<dbReference type="SUPFAM" id="SSF50475">
    <property type="entry name" value="FMN-binding split barrel"/>
    <property type="match status" value="1"/>
</dbReference>
<dbReference type="Gene3D" id="2.30.110.10">
    <property type="entry name" value="Electron Transport, Fmn-binding Protein, Chain A"/>
    <property type="match status" value="1"/>
</dbReference>
<name>A0A2A9FDE9_9PSEU</name>
<dbReference type="SMART" id="SM00903">
    <property type="entry name" value="Flavin_Reduct"/>
    <property type="match status" value="1"/>
</dbReference>
<feature type="compositionally biased region" description="Polar residues" evidence="2">
    <location>
        <begin position="1"/>
        <end position="16"/>
    </location>
</feature>
<evidence type="ECO:0000256" key="2">
    <source>
        <dbReference type="SAM" id="MobiDB-lite"/>
    </source>
</evidence>
<dbReference type="AlphaFoldDB" id="A0A2A9FDE9"/>
<comment type="caution">
    <text evidence="4">The sequence shown here is derived from an EMBL/GenBank/DDBJ whole genome shotgun (WGS) entry which is preliminary data.</text>
</comment>
<evidence type="ECO:0000313" key="5">
    <source>
        <dbReference type="Proteomes" id="UP000243542"/>
    </source>
</evidence>
<dbReference type="InterPro" id="IPR002563">
    <property type="entry name" value="Flavin_Rdtase-like_dom"/>
</dbReference>
<dbReference type="InterPro" id="IPR050268">
    <property type="entry name" value="NADH-dep_flavin_reductase"/>
</dbReference>
<proteinExistence type="predicted"/>
<dbReference type="InterPro" id="IPR012349">
    <property type="entry name" value="Split_barrel_FMN-bd"/>
</dbReference>
<reference evidence="4 5" key="1">
    <citation type="submission" date="2017-10" db="EMBL/GenBank/DDBJ databases">
        <title>Sequencing the genomes of 1000 actinobacteria strains.</title>
        <authorList>
            <person name="Klenk H.-P."/>
        </authorList>
    </citation>
    <scope>NUCLEOTIDE SEQUENCE [LARGE SCALE GENOMIC DNA]</scope>
    <source>
        <strain evidence="4 5">DSM 46092</strain>
    </source>
</reference>
<dbReference type="GO" id="GO:0006208">
    <property type="term" value="P:pyrimidine nucleobase catabolic process"/>
    <property type="evidence" value="ECO:0007669"/>
    <property type="project" value="TreeGrafter"/>
</dbReference>
<evidence type="ECO:0000256" key="1">
    <source>
        <dbReference type="ARBA" id="ARBA00023002"/>
    </source>
</evidence>